<evidence type="ECO:0000256" key="8">
    <source>
        <dbReference type="ARBA" id="ARBA00054674"/>
    </source>
</evidence>
<organism evidence="13">
    <name type="scientific">Amblyomma americanum</name>
    <name type="common">Lone star tick</name>
    <dbReference type="NCBI Taxonomy" id="6943"/>
    <lineage>
        <taxon>Eukaryota</taxon>
        <taxon>Metazoa</taxon>
        <taxon>Ecdysozoa</taxon>
        <taxon>Arthropoda</taxon>
        <taxon>Chelicerata</taxon>
        <taxon>Arachnida</taxon>
        <taxon>Acari</taxon>
        <taxon>Parasitiformes</taxon>
        <taxon>Ixodida</taxon>
        <taxon>Ixodoidea</taxon>
        <taxon>Ixodidae</taxon>
        <taxon>Amblyomminae</taxon>
        <taxon>Amblyomma</taxon>
    </lineage>
</organism>
<name>A0A0C9R1A2_AMBAM</name>
<protein>
    <recommendedName>
        <fullName evidence="10">Uridine diphosphate glucose pyrophosphatase NUDT14</fullName>
        <ecNumber evidence="9">3.6.1.45</ecNumber>
    </recommendedName>
    <alternativeName>
        <fullName evidence="11">Nucleoside diphosphate-linked moiety X motif 14</fullName>
    </alternativeName>
</protein>
<sequence>MDKIEDIRVTELKNSAYIKPTRLLFKQNGKERIWDLMKSHDSVAAVIHNKTRDVLVFVRQFRPAVYYGRIPAHELASGAPIDTRKYPGNLGVTLELCAGIIDNEKLTPAETMREEMLEECGYNVPLANIQKVTSFRAGVGILGAKQELFFVEVTDDMKKTAGGGLDEQGEMIDVVELTRAEAKKMLFDESIMRPAALLFGITWFLEVKSKQ</sequence>
<evidence type="ECO:0000256" key="11">
    <source>
        <dbReference type="ARBA" id="ARBA00080475"/>
    </source>
</evidence>
<dbReference type="CDD" id="cd18887">
    <property type="entry name" value="NUDIX_UGPPase_Nudt14"/>
    <property type="match status" value="1"/>
</dbReference>
<evidence type="ECO:0000256" key="3">
    <source>
        <dbReference type="ARBA" id="ARBA00011738"/>
    </source>
</evidence>
<reference evidence="13" key="1">
    <citation type="journal article" date="2015" name="PLoS ONE">
        <title>An Insight into the Sialome of the Lone Star Tick, Amblyomma americanum, with a Glimpse on Its Time Dependent Gene Expression.</title>
        <authorList>
            <person name="Karim S."/>
            <person name="Ribeiro J.M."/>
        </authorList>
    </citation>
    <scope>NUCLEOTIDE SEQUENCE</scope>
    <source>
        <tissue evidence="13">Salivary gland</tissue>
    </source>
</reference>
<keyword evidence="4" id="KW-0963">Cytoplasm</keyword>
<evidence type="ECO:0000256" key="5">
    <source>
        <dbReference type="ARBA" id="ARBA00022801"/>
    </source>
</evidence>
<evidence type="ECO:0000259" key="12">
    <source>
        <dbReference type="PROSITE" id="PS51462"/>
    </source>
</evidence>
<dbReference type="GO" id="GO:0008768">
    <property type="term" value="F:UDP-sugar diphosphatase activity"/>
    <property type="evidence" value="ECO:0007669"/>
    <property type="project" value="UniProtKB-EC"/>
</dbReference>
<dbReference type="InterPro" id="IPR000086">
    <property type="entry name" value="NUDIX_hydrolase_dom"/>
</dbReference>
<dbReference type="InterPro" id="IPR015797">
    <property type="entry name" value="NUDIX_hydrolase-like_dom_sf"/>
</dbReference>
<dbReference type="EC" id="3.6.1.45" evidence="9"/>
<dbReference type="NCBIfam" id="TIGR00052">
    <property type="entry name" value="nudix-type nucleoside diphosphatase, YffH/AdpP family"/>
    <property type="match status" value="1"/>
</dbReference>
<evidence type="ECO:0000256" key="6">
    <source>
        <dbReference type="ARBA" id="ARBA00022842"/>
    </source>
</evidence>
<dbReference type="Gene3D" id="3.90.79.10">
    <property type="entry name" value="Nucleoside Triphosphate Pyrophosphohydrolase"/>
    <property type="match status" value="1"/>
</dbReference>
<dbReference type="FunFam" id="3.90.79.10:FF:000035">
    <property type="entry name" value="Uridine diphosphate glucose pyrophosphatase"/>
    <property type="match status" value="1"/>
</dbReference>
<evidence type="ECO:0000256" key="2">
    <source>
        <dbReference type="ARBA" id="ARBA00004496"/>
    </source>
</evidence>
<dbReference type="AlphaFoldDB" id="A0A0C9R1A2"/>
<dbReference type="GO" id="GO:0019693">
    <property type="term" value="P:ribose phosphate metabolic process"/>
    <property type="evidence" value="ECO:0007669"/>
    <property type="project" value="TreeGrafter"/>
</dbReference>
<comment type="subunit">
    <text evidence="3">Homodimer.</text>
</comment>
<dbReference type="EMBL" id="GBZX01002000">
    <property type="protein sequence ID" value="JAG90740.1"/>
    <property type="molecule type" value="mRNA"/>
</dbReference>
<accession>A0A0C9R1A2</accession>
<dbReference type="GO" id="GO:0006753">
    <property type="term" value="P:nucleoside phosphate metabolic process"/>
    <property type="evidence" value="ECO:0007669"/>
    <property type="project" value="TreeGrafter"/>
</dbReference>
<keyword evidence="6" id="KW-0460">Magnesium</keyword>
<evidence type="ECO:0000256" key="7">
    <source>
        <dbReference type="ARBA" id="ARBA00051086"/>
    </source>
</evidence>
<dbReference type="PROSITE" id="PS51462">
    <property type="entry name" value="NUDIX"/>
    <property type="match status" value="1"/>
</dbReference>
<proteinExistence type="evidence at transcript level"/>
<keyword evidence="5" id="KW-0378">Hydrolase</keyword>
<dbReference type="GO" id="GO:0046872">
    <property type="term" value="F:metal ion binding"/>
    <property type="evidence" value="ECO:0007669"/>
    <property type="project" value="InterPro"/>
</dbReference>
<evidence type="ECO:0000313" key="13">
    <source>
        <dbReference type="EMBL" id="JAG90740.1"/>
    </source>
</evidence>
<comment type="cofactor">
    <cofactor evidence="1">
        <name>Mg(2+)</name>
        <dbReference type="ChEBI" id="CHEBI:18420"/>
    </cofactor>
</comment>
<comment type="subcellular location">
    <subcellularLocation>
        <location evidence="2">Cytoplasm</location>
    </subcellularLocation>
</comment>
<feature type="domain" description="Nudix hydrolase" evidence="12">
    <location>
        <begin position="38"/>
        <end position="200"/>
    </location>
</feature>
<evidence type="ECO:0000256" key="9">
    <source>
        <dbReference type="ARBA" id="ARBA00066480"/>
    </source>
</evidence>
<evidence type="ECO:0000256" key="10">
    <source>
        <dbReference type="ARBA" id="ARBA00071467"/>
    </source>
</evidence>
<evidence type="ECO:0000256" key="4">
    <source>
        <dbReference type="ARBA" id="ARBA00022490"/>
    </source>
</evidence>
<evidence type="ECO:0000256" key="1">
    <source>
        <dbReference type="ARBA" id="ARBA00001946"/>
    </source>
</evidence>
<dbReference type="PANTHER" id="PTHR11839">
    <property type="entry name" value="UDP/ADP-SUGAR PYROPHOSPHATASE"/>
    <property type="match status" value="1"/>
</dbReference>
<dbReference type="GO" id="GO:0005737">
    <property type="term" value="C:cytoplasm"/>
    <property type="evidence" value="ECO:0007669"/>
    <property type="project" value="UniProtKB-SubCell"/>
</dbReference>
<dbReference type="SUPFAM" id="SSF55811">
    <property type="entry name" value="Nudix"/>
    <property type="match status" value="1"/>
</dbReference>
<comment type="catalytic activity">
    <reaction evidence="7">
        <text>UDP-sugar + H2O = UMP + alpha-D-aldose 1-phosphate.</text>
        <dbReference type="EC" id="3.6.1.45"/>
    </reaction>
</comment>
<comment type="function">
    <text evidence="8">Hydrolyzes UDP-glucose to glucose 1-phosphate and UMP and ADP-ribose to ribose 5-phosphate and AMP. The physiological substrate is probably UDP-glucose. Poor activity on other substrates such as ADP-glucose, CDP-glucose, GDP-glucose and GDP-mannose.</text>
</comment>
<dbReference type="PANTHER" id="PTHR11839:SF15">
    <property type="entry name" value="URIDINE DIPHOSPHATE GLUCOSE PYROPHOSPHATASE NUDT14"/>
    <property type="match status" value="1"/>
</dbReference>
<dbReference type="InterPro" id="IPR004385">
    <property type="entry name" value="NDP_pyrophosphatase"/>
</dbReference>